<evidence type="ECO:0000313" key="2">
    <source>
        <dbReference type="Proteomes" id="UP001177769"/>
    </source>
</evidence>
<accession>A0AA95SPU3</accession>
<dbReference type="KEGG" id="pais:PFX98_11150"/>
<reference evidence="1" key="1">
    <citation type="submission" date="2023-01" db="EMBL/GenBank/DDBJ databases">
        <title>Whole genome sequence of Paucibacter sp. S2-9 isolated from pond sediment.</title>
        <authorList>
            <person name="Jung J.Y."/>
        </authorList>
    </citation>
    <scope>NUCLEOTIDE SEQUENCE</scope>
    <source>
        <strain evidence="1">S2-9</strain>
    </source>
</reference>
<sequence>MNGELSFCTVAWIEAGRRKVALRMADGSFRLAEIHDAYSPKLGDRLCGNFSDADPVTVTTIQPTTAVCLTVRLSAGSLGELRAGLLDSTGHTQRQTVTRSVGANPFV</sequence>
<gene>
    <name evidence="1" type="ORF">PFX98_11150</name>
</gene>
<keyword evidence="2" id="KW-1185">Reference proteome</keyword>
<protein>
    <submittedName>
        <fullName evidence="1">Uncharacterized protein</fullName>
    </submittedName>
</protein>
<dbReference type="AlphaFoldDB" id="A0AA95SPU3"/>
<evidence type="ECO:0000313" key="1">
    <source>
        <dbReference type="EMBL" id="WIT14152.1"/>
    </source>
</evidence>
<dbReference type="Proteomes" id="UP001177769">
    <property type="component" value="Chromosome"/>
</dbReference>
<name>A0AA95SPU3_9BURK</name>
<organism evidence="1 2">
    <name type="scientific">Paucibacter sediminis</name>
    <dbReference type="NCBI Taxonomy" id="3019553"/>
    <lineage>
        <taxon>Bacteria</taxon>
        <taxon>Pseudomonadati</taxon>
        <taxon>Pseudomonadota</taxon>
        <taxon>Betaproteobacteria</taxon>
        <taxon>Burkholderiales</taxon>
        <taxon>Sphaerotilaceae</taxon>
        <taxon>Roseateles</taxon>
    </lineage>
</organism>
<dbReference type="EMBL" id="CP116346">
    <property type="protein sequence ID" value="WIT14152.1"/>
    <property type="molecule type" value="Genomic_DNA"/>
</dbReference>
<proteinExistence type="predicted"/>
<dbReference type="RefSeq" id="WP_285235280.1">
    <property type="nucleotide sequence ID" value="NZ_CP116346.1"/>
</dbReference>